<keyword evidence="2" id="KW-1185">Reference proteome</keyword>
<dbReference type="KEGG" id="taw:EI545_12520"/>
<sequence>MVTKATPPGGWPIDALAPEDVDIETIEAFHLGGDHFSASFELSNDRSEFARSFLLDVRFGASLTFEIRLRIEDSIKSHSSVAPDRHLVLELGGIIHELQPEGDRQTILKPSMLRRIWSLDDRHHYVFGNRGIAYMRESAEWMALAPYQESYIKSVHGRSVDTIHACGSRGELLRLDGRQWIALELPVQANFNDIYIGADNSIYLAGFEGQCYEIRDMELIPLVNEGHSFMGIAEFKGQRYWSDANFGLSIQRGDRIEPFRAIGQGFRMHSSEDLLVIAGWKEVFVFDGENWSGFELGYDGNIFLSRLDMAQFGG</sequence>
<evidence type="ECO:0000313" key="1">
    <source>
        <dbReference type="EMBL" id="AZL59585.1"/>
    </source>
</evidence>
<accession>A0A3S8U7S7</accession>
<protein>
    <submittedName>
        <fullName evidence="1">Uncharacterized protein</fullName>
    </submittedName>
</protein>
<dbReference type="AlphaFoldDB" id="A0A3S8U7S7"/>
<reference evidence="1 2" key="1">
    <citation type="submission" date="2018-12" db="EMBL/GenBank/DDBJ databases">
        <title>Complete genome sequencing of Tabrizicola sp. K13M18.</title>
        <authorList>
            <person name="Bae J.-W."/>
        </authorList>
    </citation>
    <scope>NUCLEOTIDE SEQUENCE [LARGE SCALE GENOMIC DNA]</scope>
    <source>
        <strain evidence="1 2">K13M18</strain>
    </source>
</reference>
<name>A0A3S8U7S7_9RHOB</name>
<dbReference type="Proteomes" id="UP000282002">
    <property type="component" value="Chromosome"/>
</dbReference>
<organism evidence="1 2">
    <name type="scientific">Tabrizicola piscis</name>
    <dbReference type="NCBI Taxonomy" id="2494374"/>
    <lineage>
        <taxon>Bacteria</taxon>
        <taxon>Pseudomonadati</taxon>
        <taxon>Pseudomonadota</taxon>
        <taxon>Alphaproteobacteria</taxon>
        <taxon>Rhodobacterales</taxon>
        <taxon>Paracoccaceae</taxon>
        <taxon>Tabrizicola</taxon>
    </lineage>
</organism>
<evidence type="ECO:0000313" key="2">
    <source>
        <dbReference type="Proteomes" id="UP000282002"/>
    </source>
</evidence>
<proteinExistence type="predicted"/>
<gene>
    <name evidence="1" type="ORF">EI545_12520</name>
</gene>
<dbReference type="OrthoDB" id="8378427at2"/>
<dbReference type="EMBL" id="CP034328">
    <property type="protein sequence ID" value="AZL59585.1"/>
    <property type="molecule type" value="Genomic_DNA"/>
</dbReference>
<dbReference type="RefSeq" id="WP_125325780.1">
    <property type="nucleotide sequence ID" value="NZ_CP034328.1"/>
</dbReference>